<name>A0A8J5JU38_HOMAM</name>
<reference evidence="2" key="1">
    <citation type="journal article" date="2021" name="Sci. Adv.">
        <title>The American lobster genome reveals insights on longevity, neural, and immune adaptations.</title>
        <authorList>
            <person name="Polinski J.M."/>
            <person name="Zimin A.V."/>
            <person name="Clark K.F."/>
            <person name="Kohn A.B."/>
            <person name="Sadowski N."/>
            <person name="Timp W."/>
            <person name="Ptitsyn A."/>
            <person name="Khanna P."/>
            <person name="Romanova D.Y."/>
            <person name="Williams P."/>
            <person name="Greenwood S.J."/>
            <person name="Moroz L.L."/>
            <person name="Walt D.R."/>
            <person name="Bodnar A.G."/>
        </authorList>
    </citation>
    <scope>NUCLEOTIDE SEQUENCE</scope>
    <source>
        <strain evidence="2">GMGI-L3</strain>
    </source>
</reference>
<protein>
    <submittedName>
        <fullName evidence="2">Uncharacterized protein</fullName>
    </submittedName>
</protein>
<feature type="region of interest" description="Disordered" evidence="1">
    <location>
        <begin position="1"/>
        <end position="27"/>
    </location>
</feature>
<evidence type="ECO:0000313" key="2">
    <source>
        <dbReference type="EMBL" id="KAG7159234.1"/>
    </source>
</evidence>
<feature type="compositionally biased region" description="Polar residues" evidence="1">
    <location>
        <begin position="18"/>
        <end position="27"/>
    </location>
</feature>
<dbReference type="EMBL" id="JAHLQT010033762">
    <property type="protein sequence ID" value="KAG7159234.1"/>
    <property type="molecule type" value="Genomic_DNA"/>
</dbReference>
<proteinExistence type="predicted"/>
<sequence length="89" mass="9791">MVEECASCLGVRDHTGRDSTSGSETSQMVKTNLSLEVPLCELGTVYQVTQAALTTPSVVVSQLYDQKYKEQDDLKYRQGVTIILQPGNH</sequence>
<evidence type="ECO:0000313" key="3">
    <source>
        <dbReference type="Proteomes" id="UP000747542"/>
    </source>
</evidence>
<gene>
    <name evidence="2" type="ORF">Hamer_G016633</name>
</gene>
<keyword evidence="3" id="KW-1185">Reference proteome</keyword>
<accession>A0A8J5JU38</accession>
<dbReference type="Proteomes" id="UP000747542">
    <property type="component" value="Unassembled WGS sequence"/>
</dbReference>
<comment type="caution">
    <text evidence="2">The sequence shown here is derived from an EMBL/GenBank/DDBJ whole genome shotgun (WGS) entry which is preliminary data.</text>
</comment>
<dbReference type="AlphaFoldDB" id="A0A8J5JU38"/>
<organism evidence="2 3">
    <name type="scientific">Homarus americanus</name>
    <name type="common">American lobster</name>
    <dbReference type="NCBI Taxonomy" id="6706"/>
    <lineage>
        <taxon>Eukaryota</taxon>
        <taxon>Metazoa</taxon>
        <taxon>Ecdysozoa</taxon>
        <taxon>Arthropoda</taxon>
        <taxon>Crustacea</taxon>
        <taxon>Multicrustacea</taxon>
        <taxon>Malacostraca</taxon>
        <taxon>Eumalacostraca</taxon>
        <taxon>Eucarida</taxon>
        <taxon>Decapoda</taxon>
        <taxon>Pleocyemata</taxon>
        <taxon>Astacidea</taxon>
        <taxon>Nephropoidea</taxon>
        <taxon>Nephropidae</taxon>
        <taxon>Homarus</taxon>
    </lineage>
</organism>
<evidence type="ECO:0000256" key="1">
    <source>
        <dbReference type="SAM" id="MobiDB-lite"/>
    </source>
</evidence>